<accession>A0A1M5LR92</accession>
<keyword evidence="2 10" id="KW-0723">Serine/threonine-protein kinase</keyword>
<dbReference type="GO" id="GO:0004674">
    <property type="term" value="F:protein serine/threonine kinase activity"/>
    <property type="evidence" value="ECO:0007669"/>
    <property type="project" value="UniProtKB-KW"/>
</dbReference>
<feature type="region of interest" description="Disordered" evidence="7">
    <location>
        <begin position="248"/>
        <end position="273"/>
    </location>
</feature>
<dbReference type="Proteomes" id="UP000186132">
    <property type="component" value="Unassembled WGS sequence"/>
</dbReference>
<evidence type="ECO:0000256" key="3">
    <source>
        <dbReference type="ARBA" id="ARBA00022679"/>
    </source>
</evidence>
<proteinExistence type="predicted"/>
<dbReference type="EMBL" id="FQVU01000003">
    <property type="protein sequence ID" value="SHG67597.1"/>
    <property type="molecule type" value="Genomic_DNA"/>
</dbReference>
<dbReference type="CDD" id="cd14014">
    <property type="entry name" value="STKc_PknB_like"/>
    <property type="match status" value="1"/>
</dbReference>
<dbReference type="EC" id="2.7.11.1" evidence="1"/>
<dbReference type="Gene3D" id="1.10.510.10">
    <property type="entry name" value="Transferase(Phosphotransferase) domain 1"/>
    <property type="match status" value="1"/>
</dbReference>
<evidence type="ECO:0000256" key="1">
    <source>
        <dbReference type="ARBA" id="ARBA00012513"/>
    </source>
</evidence>
<feature type="compositionally biased region" description="Low complexity" evidence="7">
    <location>
        <begin position="351"/>
        <end position="363"/>
    </location>
</feature>
<feature type="compositionally biased region" description="Low complexity" evidence="7">
    <location>
        <begin position="324"/>
        <end position="337"/>
    </location>
</feature>
<organism evidence="10 11">
    <name type="scientific">Jatrophihabitans endophyticus</name>
    <dbReference type="NCBI Taxonomy" id="1206085"/>
    <lineage>
        <taxon>Bacteria</taxon>
        <taxon>Bacillati</taxon>
        <taxon>Actinomycetota</taxon>
        <taxon>Actinomycetes</taxon>
        <taxon>Jatrophihabitantales</taxon>
        <taxon>Jatrophihabitantaceae</taxon>
        <taxon>Jatrophihabitans</taxon>
    </lineage>
</organism>
<dbReference type="PROSITE" id="PS00108">
    <property type="entry name" value="PROTEIN_KINASE_ST"/>
    <property type="match status" value="1"/>
</dbReference>
<protein>
    <recommendedName>
        <fullName evidence="1">non-specific serine/threonine protein kinase</fullName>
        <ecNumber evidence="1">2.7.11.1</ecNumber>
    </recommendedName>
</protein>
<evidence type="ECO:0000313" key="11">
    <source>
        <dbReference type="Proteomes" id="UP000186132"/>
    </source>
</evidence>
<keyword evidence="11" id="KW-1185">Reference proteome</keyword>
<evidence type="ECO:0000256" key="5">
    <source>
        <dbReference type="ARBA" id="ARBA00022777"/>
    </source>
</evidence>
<dbReference type="SUPFAM" id="SSF56112">
    <property type="entry name" value="Protein kinase-like (PK-like)"/>
    <property type="match status" value="1"/>
</dbReference>
<keyword evidence="8" id="KW-0812">Transmembrane</keyword>
<gene>
    <name evidence="10" type="ORF">SAMN05443575_2524</name>
</gene>
<dbReference type="GO" id="GO:0005524">
    <property type="term" value="F:ATP binding"/>
    <property type="evidence" value="ECO:0007669"/>
    <property type="project" value="UniProtKB-KW"/>
</dbReference>
<evidence type="ECO:0000256" key="6">
    <source>
        <dbReference type="ARBA" id="ARBA00022840"/>
    </source>
</evidence>
<keyword evidence="4" id="KW-0547">Nucleotide-binding</keyword>
<evidence type="ECO:0000259" key="9">
    <source>
        <dbReference type="PROSITE" id="PS50011"/>
    </source>
</evidence>
<dbReference type="Pfam" id="PF00069">
    <property type="entry name" value="Pkinase"/>
    <property type="match status" value="1"/>
</dbReference>
<reference evidence="10 11" key="1">
    <citation type="submission" date="2016-11" db="EMBL/GenBank/DDBJ databases">
        <authorList>
            <person name="Jaros S."/>
            <person name="Januszkiewicz K."/>
            <person name="Wedrychowicz H."/>
        </authorList>
    </citation>
    <scope>NUCLEOTIDE SEQUENCE [LARGE SCALE GENOMIC DNA]</scope>
    <source>
        <strain evidence="10 11">DSM 45627</strain>
    </source>
</reference>
<dbReference type="InterPro" id="IPR008271">
    <property type="entry name" value="Ser/Thr_kinase_AS"/>
</dbReference>
<sequence length="464" mass="47127">MTDVIAGRFALCDPIARGGSGTVWRAYDRKRQQFCAAKVLRRRDAGDLLRFVREQSVRMSHAHVLTPYSWAAEDAYVVIASELVDGGSLSGLLHDCGPLGEGTVAVVLDQLLVALAEVHRAGLVHRDVKPANLLLRATGTGPLQVMLSDFGLAIGAQDAHLTQAGMIVGTPGYVAPELLRGGVAPDPRHDLYAAGRVAAALAAGVEPAGLGVPTDLSPFPPGPLRTAVAALGALDARARPRSAGEARALLAGAPRDPAPRTRAGTPIDVPHRLPPLTATALRESGADGTDGTGSRGTAAHAEVTASATPPTVVAAGPATLVPAGGTTPALGTAPATGDTRSAVGEAPTTTRLPGAARRGPTRPLRARGRGARRSALVAAAGLLVAAAVAVPTALVVGTTDADPARSTPPVSTPARTTGGSYVPPAVTVNEVCTFTDEGDVRTTGDGVRVRCARQADGGYVWARA</sequence>
<keyword evidence="3" id="KW-0808">Transferase</keyword>
<evidence type="ECO:0000256" key="2">
    <source>
        <dbReference type="ARBA" id="ARBA00022527"/>
    </source>
</evidence>
<feature type="region of interest" description="Disordered" evidence="7">
    <location>
        <begin position="324"/>
        <end position="370"/>
    </location>
</feature>
<name>A0A1M5LR92_9ACTN</name>
<dbReference type="OrthoDB" id="9762169at2"/>
<keyword evidence="8" id="KW-0472">Membrane</keyword>
<feature type="transmembrane region" description="Helical" evidence="8">
    <location>
        <begin position="375"/>
        <end position="396"/>
    </location>
</feature>
<dbReference type="SMART" id="SM00220">
    <property type="entry name" value="S_TKc"/>
    <property type="match status" value="1"/>
</dbReference>
<dbReference type="InterPro" id="IPR011009">
    <property type="entry name" value="Kinase-like_dom_sf"/>
</dbReference>
<dbReference type="RefSeq" id="WP_073390661.1">
    <property type="nucleotide sequence ID" value="NZ_FQVU01000003.1"/>
</dbReference>
<dbReference type="PANTHER" id="PTHR43289:SF6">
    <property type="entry name" value="SERINE_THREONINE-PROTEIN KINASE NEKL-3"/>
    <property type="match status" value="1"/>
</dbReference>
<evidence type="ECO:0000313" key="10">
    <source>
        <dbReference type="EMBL" id="SHG67597.1"/>
    </source>
</evidence>
<dbReference type="PANTHER" id="PTHR43289">
    <property type="entry name" value="MITOGEN-ACTIVATED PROTEIN KINASE KINASE KINASE 20-RELATED"/>
    <property type="match status" value="1"/>
</dbReference>
<dbReference type="STRING" id="1206085.SAMN05443575_2524"/>
<dbReference type="AlphaFoldDB" id="A0A1M5LR92"/>
<dbReference type="InterPro" id="IPR000719">
    <property type="entry name" value="Prot_kinase_dom"/>
</dbReference>
<evidence type="ECO:0000256" key="7">
    <source>
        <dbReference type="SAM" id="MobiDB-lite"/>
    </source>
</evidence>
<keyword evidence="5 10" id="KW-0418">Kinase</keyword>
<evidence type="ECO:0000256" key="4">
    <source>
        <dbReference type="ARBA" id="ARBA00022741"/>
    </source>
</evidence>
<feature type="region of interest" description="Disordered" evidence="7">
    <location>
        <begin position="400"/>
        <end position="422"/>
    </location>
</feature>
<feature type="domain" description="Protein kinase" evidence="9">
    <location>
        <begin position="9"/>
        <end position="274"/>
    </location>
</feature>
<dbReference type="PROSITE" id="PS50011">
    <property type="entry name" value="PROTEIN_KINASE_DOM"/>
    <property type="match status" value="1"/>
</dbReference>
<evidence type="ECO:0000256" key="8">
    <source>
        <dbReference type="SAM" id="Phobius"/>
    </source>
</evidence>
<keyword evidence="8" id="KW-1133">Transmembrane helix</keyword>
<keyword evidence="6" id="KW-0067">ATP-binding</keyword>